<proteinExistence type="predicted"/>
<sequence length="211" mass="23728">MLTRGQFPMPQPTPPPPQPRNQPPQRLNGGNNQRFPDVNTEVNFILGGHGAYASKRQQKLEDRWINAATSKPPQPYDWSHEPISFSRVDQWLNFDGPGNELKKSDTPFFGIVPGAGEYPLGHIYLPVTFGTAENFRIEMLRFEVLTFNCVYNTIIRRPGLAKFMAIPHYPYLVLKMPAPGGALLIRADFKGASECVQEAMQMALEQNQMAA</sequence>
<evidence type="ECO:0000313" key="3">
    <source>
        <dbReference type="Proteomes" id="UP001341281"/>
    </source>
</evidence>
<reference evidence="2 3" key="1">
    <citation type="submission" date="2024-02" db="EMBL/GenBank/DDBJ databases">
        <title>High-quality chromosome-scale genome assembly of Pensacola bahiagrass (Paspalum notatum Flugge var. saurae).</title>
        <authorList>
            <person name="Vega J.M."/>
            <person name="Podio M."/>
            <person name="Orjuela J."/>
            <person name="Siena L.A."/>
            <person name="Pessino S.C."/>
            <person name="Combes M.C."/>
            <person name="Mariac C."/>
            <person name="Albertini E."/>
            <person name="Pupilli F."/>
            <person name="Ortiz J.P.A."/>
            <person name="Leblanc O."/>
        </authorList>
    </citation>
    <scope>NUCLEOTIDE SEQUENCE [LARGE SCALE GENOMIC DNA]</scope>
    <source>
        <strain evidence="2">R1</strain>
        <tissue evidence="2">Leaf</tissue>
    </source>
</reference>
<evidence type="ECO:0000256" key="1">
    <source>
        <dbReference type="SAM" id="MobiDB-lite"/>
    </source>
</evidence>
<feature type="compositionally biased region" description="Pro residues" evidence="1">
    <location>
        <begin position="9"/>
        <end position="22"/>
    </location>
</feature>
<organism evidence="2 3">
    <name type="scientific">Paspalum notatum var. saurae</name>
    <dbReference type="NCBI Taxonomy" id="547442"/>
    <lineage>
        <taxon>Eukaryota</taxon>
        <taxon>Viridiplantae</taxon>
        <taxon>Streptophyta</taxon>
        <taxon>Embryophyta</taxon>
        <taxon>Tracheophyta</taxon>
        <taxon>Spermatophyta</taxon>
        <taxon>Magnoliopsida</taxon>
        <taxon>Liliopsida</taxon>
        <taxon>Poales</taxon>
        <taxon>Poaceae</taxon>
        <taxon>PACMAD clade</taxon>
        <taxon>Panicoideae</taxon>
        <taxon>Andropogonodae</taxon>
        <taxon>Paspaleae</taxon>
        <taxon>Paspalinae</taxon>
        <taxon>Paspalum</taxon>
    </lineage>
</organism>
<dbReference type="Proteomes" id="UP001341281">
    <property type="component" value="Chromosome 03"/>
</dbReference>
<evidence type="ECO:0000313" key="2">
    <source>
        <dbReference type="EMBL" id="WVZ63970.1"/>
    </source>
</evidence>
<name>A0AAQ3WJN9_PASNO</name>
<keyword evidence="3" id="KW-1185">Reference proteome</keyword>
<dbReference type="AlphaFoldDB" id="A0AAQ3WJN9"/>
<gene>
    <name evidence="2" type="ORF">U9M48_013558</name>
</gene>
<accession>A0AAQ3WJN9</accession>
<feature type="region of interest" description="Disordered" evidence="1">
    <location>
        <begin position="1"/>
        <end position="37"/>
    </location>
</feature>
<dbReference type="EMBL" id="CP144747">
    <property type="protein sequence ID" value="WVZ63970.1"/>
    <property type="molecule type" value="Genomic_DNA"/>
</dbReference>
<protein>
    <submittedName>
        <fullName evidence="2">Uncharacterized protein</fullName>
    </submittedName>
</protein>